<sequence>MAPQVGLEPTTDRLTADSSTTELLRNNISLATSYSHRDKVPTTIGARELNFRVRYGNGCDLSAIITRLLSL</sequence>
<name>A0A9W4EWV9_BACTO</name>
<protein>
    <submittedName>
        <fullName evidence="1">Uncharacterized protein</fullName>
    </submittedName>
</protein>
<organism evidence="1 2">
    <name type="scientific">Bacillus thuringiensis subsp. tolworthi</name>
    <dbReference type="NCBI Taxonomy" id="1442"/>
    <lineage>
        <taxon>Bacteria</taxon>
        <taxon>Bacillati</taxon>
        <taxon>Bacillota</taxon>
        <taxon>Bacilli</taxon>
        <taxon>Bacillales</taxon>
        <taxon>Bacillaceae</taxon>
        <taxon>Bacillus</taxon>
        <taxon>Bacillus cereus group</taxon>
    </lineage>
</organism>
<proteinExistence type="predicted"/>
<accession>A0A9W4EWV9</accession>
<evidence type="ECO:0000313" key="1">
    <source>
        <dbReference type="EMBL" id="BAR86861.1"/>
    </source>
</evidence>
<dbReference type="AlphaFoldDB" id="A0A9W4EWV9"/>
<dbReference type="EMBL" id="AP014864">
    <property type="protein sequence ID" value="BAR86861.1"/>
    <property type="molecule type" value="Genomic_DNA"/>
</dbReference>
<evidence type="ECO:0000313" key="2">
    <source>
        <dbReference type="Proteomes" id="UP000055316"/>
    </source>
</evidence>
<reference evidence="1 2" key="1">
    <citation type="submission" date="2015-05" db="EMBL/GenBank/DDBJ databases">
        <title>Whole genome sequence of Bacillus thuringiensis serovar tolworthi Pasteur Institute Standard strain.</title>
        <authorList>
            <person name="Kanda K."/>
            <person name="Nakashima K."/>
            <person name="Nagano Y."/>
        </authorList>
    </citation>
    <scope>NUCLEOTIDE SEQUENCE [LARGE SCALE GENOMIC DNA]</scope>
    <source>
        <strain evidence="1 2">Pasteur Institute Standard strain</strain>
    </source>
</reference>
<dbReference type="Proteomes" id="UP000055316">
    <property type="component" value="Chromosome"/>
</dbReference>
<gene>
    <name evidence="1" type="ORF">KNN_06094</name>
</gene>